<evidence type="ECO:0000313" key="2">
    <source>
        <dbReference type="Proteomes" id="UP000306393"/>
    </source>
</evidence>
<dbReference type="AlphaFoldDB" id="A0A4U3FGQ3"/>
<gene>
    <name evidence="1" type="ORF">EpCFBP13511_05340</name>
</gene>
<evidence type="ECO:0000313" key="1">
    <source>
        <dbReference type="EMBL" id="TKJ93103.1"/>
    </source>
</evidence>
<accession>A0A4U3FGQ3</accession>
<name>A0A4U3FGQ3_9GAMM</name>
<comment type="caution">
    <text evidence="1">The sequence shown here is derived from an EMBL/GenBank/DDBJ whole genome shotgun (WGS) entry which is preliminary data.</text>
</comment>
<sequence length="84" mass="9068">MTPCLIAKPSTSRLSAAKGAQILGSLFYIWKNSAFVGGTASRIPGEPIPFYRPGCNPQPAKCLIAQYVLRHCCVYALSCKISHP</sequence>
<dbReference type="Proteomes" id="UP000306393">
    <property type="component" value="Unassembled WGS sequence"/>
</dbReference>
<protein>
    <recommendedName>
        <fullName evidence="3">DUF2655 domain-containing protein</fullName>
    </recommendedName>
</protein>
<proteinExistence type="predicted"/>
<organism evidence="1 2">
    <name type="scientific">Erwinia persicina</name>
    <dbReference type="NCBI Taxonomy" id="55211"/>
    <lineage>
        <taxon>Bacteria</taxon>
        <taxon>Pseudomonadati</taxon>
        <taxon>Pseudomonadota</taxon>
        <taxon>Gammaproteobacteria</taxon>
        <taxon>Enterobacterales</taxon>
        <taxon>Erwiniaceae</taxon>
        <taxon>Erwinia</taxon>
    </lineage>
</organism>
<dbReference type="EMBL" id="QGAC01000004">
    <property type="protein sequence ID" value="TKJ93103.1"/>
    <property type="molecule type" value="Genomic_DNA"/>
</dbReference>
<dbReference type="AntiFam" id="ANF00070">
    <property type="entry name" value="Spurious family"/>
</dbReference>
<reference evidence="1 2" key="1">
    <citation type="journal article" date="2019" name="Sci. Rep.">
        <title>Differences in resource use lead to coexistence of seed-transmitted microbial populations.</title>
        <authorList>
            <person name="Torres-Cortes G."/>
            <person name="Garcia B.J."/>
            <person name="Compant S."/>
            <person name="Rezki S."/>
            <person name="Jones P."/>
            <person name="Preveaux A."/>
            <person name="Briand M."/>
            <person name="Roulet A."/>
            <person name="Bouchez O."/>
            <person name="Jacobson D."/>
            <person name="Barret M."/>
        </authorList>
    </citation>
    <scope>NUCLEOTIDE SEQUENCE [LARGE SCALE GENOMIC DNA]</scope>
    <source>
        <strain evidence="1 2">CFBP13511</strain>
    </source>
</reference>
<evidence type="ECO:0008006" key="3">
    <source>
        <dbReference type="Google" id="ProtNLM"/>
    </source>
</evidence>